<name>A0A0F9K1T3_9ZZZZ</name>
<reference evidence="1" key="1">
    <citation type="journal article" date="2015" name="Nature">
        <title>Complex archaea that bridge the gap between prokaryotes and eukaryotes.</title>
        <authorList>
            <person name="Spang A."/>
            <person name="Saw J.H."/>
            <person name="Jorgensen S.L."/>
            <person name="Zaremba-Niedzwiedzka K."/>
            <person name="Martijn J."/>
            <person name="Lind A.E."/>
            <person name="van Eijk R."/>
            <person name="Schleper C."/>
            <person name="Guy L."/>
            <person name="Ettema T.J."/>
        </authorList>
    </citation>
    <scope>NUCLEOTIDE SEQUENCE</scope>
</reference>
<dbReference type="AlphaFoldDB" id="A0A0F9K1T3"/>
<proteinExistence type="predicted"/>
<sequence length="50" mass="5818">MNLNVDKVDNGYVVALNLRTAPEVKRCVFYSRKELDTFISEALNELDKRE</sequence>
<accession>A0A0F9K1T3</accession>
<gene>
    <name evidence="1" type="ORF">LCGC14_1458820</name>
</gene>
<comment type="caution">
    <text evidence="1">The sequence shown here is derived from an EMBL/GenBank/DDBJ whole genome shotgun (WGS) entry which is preliminary data.</text>
</comment>
<evidence type="ECO:0000313" key="1">
    <source>
        <dbReference type="EMBL" id="KKM68646.1"/>
    </source>
</evidence>
<dbReference type="EMBL" id="LAZR01010132">
    <property type="protein sequence ID" value="KKM68646.1"/>
    <property type="molecule type" value="Genomic_DNA"/>
</dbReference>
<protein>
    <submittedName>
        <fullName evidence="1">Uncharacterized protein</fullName>
    </submittedName>
</protein>
<organism evidence="1">
    <name type="scientific">marine sediment metagenome</name>
    <dbReference type="NCBI Taxonomy" id="412755"/>
    <lineage>
        <taxon>unclassified sequences</taxon>
        <taxon>metagenomes</taxon>
        <taxon>ecological metagenomes</taxon>
    </lineage>
</organism>